<reference evidence="2" key="1">
    <citation type="submission" date="2022-11" db="EMBL/GenBank/DDBJ databases">
        <authorList>
            <person name="Petersen C."/>
        </authorList>
    </citation>
    <scope>NUCLEOTIDE SEQUENCE</scope>
    <source>
        <strain evidence="2">IBT 26290</strain>
    </source>
</reference>
<dbReference type="AlphaFoldDB" id="A0A9W9HVL1"/>
<gene>
    <name evidence="2" type="ORF">N7482_006858</name>
</gene>
<name>A0A9W9HVL1_9EURO</name>
<dbReference type="EMBL" id="JAPQKN010000004">
    <property type="protein sequence ID" value="KAJ5159854.1"/>
    <property type="molecule type" value="Genomic_DNA"/>
</dbReference>
<feature type="compositionally biased region" description="Basic and acidic residues" evidence="1">
    <location>
        <begin position="134"/>
        <end position="146"/>
    </location>
</feature>
<evidence type="ECO:0000313" key="3">
    <source>
        <dbReference type="Proteomes" id="UP001149163"/>
    </source>
</evidence>
<evidence type="ECO:0000313" key="2">
    <source>
        <dbReference type="EMBL" id="KAJ5159854.1"/>
    </source>
</evidence>
<dbReference type="Proteomes" id="UP001149163">
    <property type="component" value="Unassembled WGS sequence"/>
</dbReference>
<dbReference type="OrthoDB" id="4360356at2759"/>
<accession>A0A9W9HVL1</accession>
<protein>
    <submittedName>
        <fullName evidence="2">Uncharacterized protein</fullName>
    </submittedName>
</protein>
<dbReference type="RefSeq" id="XP_056541412.1">
    <property type="nucleotide sequence ID" value="XM_056688983.1"/>
</dbReference>
<sequence length="164" mass="17559">MVASELGTYANPIVIEDHLAPLGSASNPIVIQVDEGWCRDEPDQLVSDADTEIMATPEFWGTLTGANFAVPVKVDAAIDSSVRVLIGSLSDHEALKVTVNSSDASRESPRFKAVRKENLASVHGVSEQSTEQGKASKTEEPEEARSVPDTSPMTRNVVPQETSI</sequence>
<proteinExistence type="predicted"/>
<feature type="compositionally biased region" description="Polar residues" evidence="1">
    <location>
        <begin position="148"/>
        <end position="164"/>
    </location>
</feature>
<organism evidence="2 3">
    <name type="scientific">Penicillium canariense</name>
    <dbReference type="NCBI Taxonomy" id="189055"/>
    <lineage>
        <taxon>Eukaryota</taxon>
        <taxon>Fungi</taxon>
        <taxon>Dikarya</taxon>
        <taxon>Ascomycota</taxon>
        <taxon>Pezizomycotina</taxon>
        <taxon>Eurotiomycetes</taxon>
        <taxon>Eurotiomycetidae</taxon>
        <taxon>Eurotiales</taxon>
        <taxon>Aspergillaceae</taxon>
        <taxon>Penicillium</taxon>
    </lineage>
</organism>
<keyword evidence="3" id="KW-1185">Reference proteome</keyword>
<reference evidence="2" key="2">
    <citation type="journal article" date="2023" name="IMA Fungus">
        <title>Comparative genomic study of the Penicillium genus elucidates a diverse pangenome and 15 lateral gene transfer events.</title>
        <authorList>
            <person name="Petersen C."/>
            <person name="Sorensen T."/>
            <person name="Nielsen M.R."/>
            <person name="Sondergaard T.E."/>
            <person name="Sorensen J.L."/>
            <person name="Fitzpatrick D.A."/>
            <person name="Frisvad J.C."/>
            <person name="Nielsen K.L."/>
        </authorList>
    </citation>
    <scope>NUCLEOTIDE SEQUENCE</scope>
    <source>
        <strain evidence="2">IBT 26290</strain>
    </source>
</reference>
<comment type="caution">
    <text evidence="2">The sequence shown here is derived from an EMBL/GenBank/DDBJ whole genome shotgun (WGS) entry which is preliminary data.</text>
</comment>
<feature type="region of interest" description="Disordered" evidence="1">
    <location>
        <begin position="98"/>
        <end position="164"/>
    </location>
</feature>
<feature type="compositionally biased region" description="Basic and acidic residues" evidence="1">
    <location>
        <begin position="104"/>
        <end position="118"/>
    </location>
</feature>
<dbReference type="GeneID" id="81428159"/>
<evidence type="ECO:0000256" key="1">
    <source>
        <dbReference type="SAM" id="MobiDB-lite"/>
    </source>
</evidence>